<dbReference type="Proteomes" id="UP000008549">
    <property type="component" value="Unassembled WGS sequence"/>
</dbReference>
<keyword evidence="2" id="KW-0732">Signal</keyword>
<dbReference type="SUPFAM" id="SSF50494">
    <property type="entry name" value="Trypsin-like serine proteases"/>
    <property type="match status" value="2"/>
</dbReference>
<dbReference type="HOGENOM" id="CLU_036124_0_0_1"/>
<feature type="domain" description="Peptidase S1" evidence="3">
    <location>
        <begin position="41"/>
        <end position="338"/>
    </location>
</feature>
<dbReference type="InParanoid" id="A8XG93"/>
<accession>A8XG93</accession>
<protein>
    <submittedName>
        <fullName evidence="4">Protein CBR-TRY-6</fullName>
    </submittedName>
</protein>
<sequence>MIWCQLIIILHLIAPIESKKLTEEENEKRLEQCGVTTKSKIFNGGIVSDDQAPWAVVVRVAKSDGTGTICSGTLISPRHILSATHCLANHSDVQWIKTYVGFKFDREDCPENEHIIVPEVKASKVFVQDRKGNDIGRAKFLYLLNFCRILTKDAFQIQSPDDVMIIELSEDFEYTSEVKPACVSNSVEDYKGGAIARLFGFGDNPPKDKPSTPDNQKPPKPPLRSEELDILKVNVEGTLNRIDPRLFKARSRNKNSIMCPGDSGGGAIRIIGGRNTVVGVAMQTTCVFMNRGAEGHEIYGAPGFYSDDICDLTGICTPDSEEDENGRYMIQFCRKILDDFYIYQTPDDFMIVELAEDLDYTSEIQPACFARDINDNALGTDLDFFGYGDNPPAHLPQTHCQNIDCYIIRLRFTIENFIAYNSSKFRWQNTPRTVWCFVWSRDFSQQKVSIIKRLFVRFVCENGEREGCTLDLCFCWILC</sequence>
<dbReference type="PROSITE" id="PS00134">
    <property type="entry name" value="TRYPSIN_HIS"/>
    <property type="match status" value="1"/>
</dbReference>
<reference evidence="4 5" key="1">
    <citation type="journal article" date="2003" name="PLoS Biol.">
        <title>The genome sequence of Caenorhabditis briggsae: a platform for comparative genomics.</title>
        <authorList>
            <person name="Stein L.D."/>
            <person name="Bao Z."/>
            <person name="Blasiar D."/>
            <person name="Blumenthal T."/>
            <person name="Brent M.R."/>
            <person name="Chen N."/>
            <person name="Chinwalla A."/>
            <person name="Clarke L."/>
            <person name="Clee C."/>
            <person name="Coghlan A."/>
            <person name="Coulson A."/>
            <person name="D'Eustachio P."/>
            <person name="Fitch D.H."/>
            <person name="Fulton L.A."/>
            <person name="Fulton R.E."/>
            <person name="Griffiths-Jones S."/>
            <person name="Harris T.W."/>
            <person name="Hillier L.W."/>
            <person name="Kamath R."/>
            <person name="Kuwabara P.E."/>
            <person name="Mardis E.R."/>
            <person name="Marra M.A."/>
            <person name="Miner T.L."/>
            <person name="Minx P."/>
            <person name="Mullikin J.C."/>
            <person name="Plumb R.W."/>
            <person name="Rogers J."/>
            <person name="Schein J.E."/>
            <person name="Sohrmann M."/>
            <person name="Spieth J."/>
            <person name="Stajich J.E."/>
            <person name="Wei C."/>
            <person name="Willey D."/>
            <person name="Wilson R.K."/>
            <person name="Durbin R."/>
            <person name="Waterston R.H."/>
        </authorList>
    </citation>
    <scope>NUCLEOTIDE SEQUENCE [LARGE SCALE GENOMIC DNA]</scope>
    <source>
        <strain evidence="4 5">AF16</strain>
    </source>
</reference>
<dbReference type="InterPro" id="IPR043504">
    <property type="entry name" value="Peptidase_S1_PA_chymotrypsin"/>
</dbReference>
<evidence type="ECO:0000313" key="6">
    <source>
        <dbReference type="WormBase" id="CBG12651"/>
    </source>
</evidence>
<feature type="region of interest" description="Disordered" evidence="1">
    <location>
        <begin position="201"/>
        <end position="225"/>
    </location>
</feature>
<proteinExistence type="predicted"/>
<dbReference type="OMA" id="WAVRINT"/>
<dbReference type="InterPro" id="IPR001254">
    <property type="entry name" value="Trypsin_dom"/>
</dbReference>
<dbReference type="GO" id="GO:0004252">
    <property type="term" value="F:serine-type endopeptidase activity"/>
    <property type="evidence" value="ECO:0007669"/>
    <property type="project" value="InterPro"/>
</dbReference>
<dbReference type="PRINTS" id="PR00722">
    <property type="entry name" value="CHYMOTRYPSIN"/>
</dbReference>
<dbReference type="PANTHER" id="PTHR22596:SF16">
    <property type="entry name" value="PEPTIDASE S1 DOMAIN-CONTAINING PROTEIN"/>
    <property type="match status" value="1"/>
</dbReference>
<evidence type="ECO:0000259" key="3">
    <source>
        <dbReference type="PROSITE" id="PS50240"/>
    </source>
</evidence>
<dbReference type="SMART" id="SM00020">
    <property type="entry name" value="Tryp_SPc"/>
    <property type="match status" value="1"/>
</dbReference>
<evidence type="ECO:0000313" key="4">
    <source>
        <dbReference type="EMBL" id="CAP31599.2"/>
    </source>
</evidence>
<evidence type="ECO:0000256" key="1">
    <source>
        <dbReference type="SAM" id="MobiDB-lite"/>
    </source>
</evidence>
<dbReference type="InterPro" id="IPR001314">
    <property type="entry name" value="Peptidase_S1A"/>
</dbReference>
<dbReference type="FunCoup" id="A8XG93">
    <property type="interactions" value="107"/>
</dbReference>
<dbReference type="InterPro" id="IPR018114">
    <property type="entry name" value="TRYPSIN_HIS"/>
</dbReference>
<evidence type="ECO:0000313" key="5">
    <source>
        <dbReference type="Proteomes" id="UP000008549"/>
    </source>
</evidence>
<feature type="signal peptide" evidence="2">
    <location>
        <begin position="1"/>
        <end position="18"/>
    </location>
</feature>
<dbReference type="Gene3D" id="2.40.10.10">
    <property type="entry name" value="Trypsin-like serine proteases"/>
    <property type="match status" value="1"/>
</dbReference>
<gene>
    <name evidence="6" type="primary">try-6</name>
    <name evidence="4" type="synonym">Cbr-try-6</name>
    <name evidence="6" type="ORF">CBG12651</name>
    <name evidence="4" type="ORF">CBG_12651</name>
</gene>
<dbReference type="eggNOG" id="KOG3627">
    <property type="taxonomic scope" value="Eukaryota"/>
</dbReference>
<dbReference type="EMBL" id="HE600940">
    <property type="protein sequence ID" value="CAP31599.2"/>
    <property type="molecule type" value="Genomic_DNA"/>
</dbReference>
<dbReference type="GO" id="GO:0006508">
    <property type="term" value="P:proteolysis"/>
    <property type="evidence" value="ECO:0007669"/>
    <property type="project" value="InterPro"/>
</dbReference>
<dbReference type="STRING" id="6238.A8XG93"/>
<dbReference type="AlphaFoldDB" id="A8XG93"/>
<dbReference type="InterPro" id="IPR009003">
    <property type="entry name" value="Peptidase_S1_PA"/>
</dbReference>
<dbReference type="PROSITE" id="PS50240">
    <property type="entry name" value="TRYPSIN_DOM"/>
    <property type="match status" value="1"/>
</dbReference>
<dbReference type="InterPro" id="IPR005514">
    <property type="entry name" value="DUF316"/>
</dbReference>
<dbReference type="Pfam" id="PF03761">
    <property type="entry name" value="DUF316"/>
    <property type="match status" value="1"/>
</dbReference>
<feature type="chain" id="PRO_5002730546" evidence="2">
    <location>
        <begin position="19"/>
        <end position="479"/>
    </location>
</feature>
<keyword evidence="5" id="KW-1185">Reference proteome</keyword>
<dbReference type="PANTHER" id="PTHR22596">
    <property type="entry name" value="TRYPSIN-LIKE PROTEASE PROTEIN 6"/>
    <property type="match status" value="1"/>
</dbReference>
<organism evidence="4 5">
    <name type="scientific">Caenorhabditis briggsae</name>
    <dbReference type="NCBI Taxonomy" id="6238"/>
    <lineage>
        <taxon>Eukaryota</taxon>
        <taxon>Metazoa</taxon>
        <taxon>Ecdysozoa</taxon>
        <taxon>Nematoda</taxon>
        <taxon>Chromadorea</taxon>
        <taxon>Rhabditida</taxon>
        <taxon>Rhabditina</taxon>
        <taxon>Rhabditomorpha</taxon>
        <taxon>Rhabditoidea</taxon>
        <taxon>Rhabditidae</taxon>
        <taxon>Peloderinae</taxon>
        <taxon>Caenorhabditis</taxon>
    </lineage>
</organism>
<dbReference type="WormBase" id="CBG12651">
    <property type="protein sequence ID" value="CBP48007"/>
    <property type="gene ID" value="WBGene00033569"/>
    <property type="gene designation" value="Cbr-try-6"/>
</dbReference>
<name>A8XG93_CAEBR</name>
<evidence type="ECO:0000256" key="2">
    <source>
        <dbReference type="SAM" id="SignalP"/>
    </source>
</evidence>
<reference evidence="4 5" key="2">
    <citation type="journal article" date="2011" name="PLoS Genet.">
        <title>Caenorhabditis briggsae recombinant inbred line genotypes reveal inter-strain incompatibility and the evolution of recombination.</title>
        <authorList>
            <person name="Ross J.A."/>
            <person name="Koboldt D.C."/>
            <person name="Staisch J.E."/>
            <person name="Chamberlin H.M."/>
            <person name="Gupta B.P."/>
            <person name="Miller R.D."/>
            <person name="Baird S.E."/>
            <person name="Haag E.S."/>
        </authorList>
    </citation>
    <scope>NUCLEOTIDE SEQUENCE [LARGE SCALE GENOMIC DNA]</scope>
    <source>
        <strain evidence="4 5">AF16</strain>
    </source>
</reference>